<dbReference type="CDD" id="cd02800">
    <property type="entry name" value="tRNA_bind_EcMetRS_like"/>
    <property type="match status" value="1"/>
</dbReference>
<dbReference type="Gene3D" id="1.10.730.10">
    <property type="entry name" value="Isoleucyl-tRNA Synthetase, Domain 1"/>
    <property type="match status" value="1"/>
</dbReference>
<feature type="non-terminal residue" evidence="23">
    <location>
        <position position="1"/>
    </location>
</feature>
<evidence type="ECO:0000256" key="8">
    <source>
        <dbReference type="ARBA" id="ARBA00022490"/>
    </source>
</evidence>
<dbReference type="GO" id="GO:0005829">
    <property type="term" value="C:cytosol"/>
    <property type="evidence" value="ECO:0007669"/>
    <property type="project" value="TreeGrafter"/>
</dbReference>
<evidence type="ECO:0000256" key="13">
    <source>
        <dbReference type="ARBA" id="ARBA00022833"/>
    </source>
</evidence>
<proteinExistence type="inferred from homology"/>
<evidence type="ECO:0000256" key="6">
    <source>
        <dbReference type="ARBA" id="ARBA00012838"/>
    </source>
</evidence>
<dbReference type="InterPro" id="IPR004495">
    <property type="entry name" value="Met-tRNA-synth_bsu_C"/>
</dbReference>
<dbReference type="PANTHER" id="PTHR45765">
    <property type="entry name" value="METHIONINE--TRNA LIGASE"/>
    <property type="match status" value="1"/>
</dbReference>
<name>A0A6S6TFL6_9GAMM</name>
<dbReference type="InterPro" id="IPR002547">
    <property type="entry name" value="tRNA-bd_dom"/>
</dbReference>
<evidence type="ECO:0000256" key="21">
    <source>
        <dbReference type="RuleBase" id="RU363039"/>
    </source>
</evidence>
<dbReference type="Pfam" id="PF01588">
    <property type="entry name" value="tRNA_bind"/>
    <property type="match status" value="1"/>
</dbReference>
<evidence type="ECO:0000256" key="9">
    <source>
        <dbReference type="ARBA" id="ARBA00022555"/>
    </source>
</evidence>
<dbReference type="GO" id="GO:0006431">
    <property type="term" value="P:methionyl-tRNA aminoacylation"/>
    <property type="evidence" value="ECO:0007669"/>
    <property type="project" value="InterPro"/>
</dbReference>
<keyword evidence="14 21" id="KW-0067">ATP-binding</keyword>
<accession>A0A6S6TFL6</accession>
<evidence type="ECO:0000256" key="15">
    <source>
        <dbReference type="ARBA" id="ARBA00022884"/>
    </source>
</evidence>
<gene>
    <name evidence="23" type="ORF">HELGO_WM41616</name>
</gene>
<comment type="subunit">
    <text evidence="5">Homodimer.</text>
</comment>
<dbReference type="FunFam" id="2.40.50.140:FF:000042">
    <property type="entry name" value="Methionine--tRNA ligase"/>
    <property type="match status" value="1"/>
</dbReference>
<dbReference type="Gene3D" id="3.40.50.620">
    <property type="entry name" value="HUPs"/>
    <property type="match status" value="1"/>
</dbReference>
<reference evidence="23" key="1">
    <citation type="submission" date="2020-01" db="EMBL/GenBank/DDBJ databases">
        <authorList>
            <person name="Meier V. D."/>
            <person name="Meier V D."/>
        </authorList>
    </citation>
    <scope>NUCLEOTIDE SEQUENCE</scope>
    <source>
        <strain evidence="23">HLG_WM_MAG_08</strain>
    </source>
</reference>
<dbReference type="GO" id="GO:0004825">
    <property type="term" value="F:methionine-tRNA ligase activity"/>
    <property type="evidence" value="ECO:0007669"/>
    <property type="project" value="UniProtKB-EC"/>
</dbReference>
<evidence type="ECO:0000256" key="10">
    <source>
        <dbReference type="ARBA" id="ARBA00022598"/>
    </source>
</evidence>
<keyword evidence="11" id="KW-0479">Metal-binding</keyword>
<dbReference type="SUPFAM" id="SSF52374">
    <property type="entry name" value="Nucleotidylyl transferase"/>
    <property type="match status" value="1"/>
</dbReference>
<keyword evidence="17 21" id="KW-0030">Aminoacyl-tRNA synthetase</keyword>
<dbReference type="Pfam" id="PF19303">
    <property type="entry name" value="Anticodon_3"/>
    <property type="match status" value="1"/>
</dbReference>
<keyword evidence="15 20" id="KW-0694">RNA-binding</keyword>
<sequence>AKMSKSRGTFIQAESYLRHLNPEWLRYYFAGKLGDGVSDIDLNLEDFIQRVNSDLVGKVVNIASRCAGFVNKRFDNTLSGQLPDPALYQEIAGAADNIADLYEKRLYSQAMREIMALADKANQYVDEQKPWVLIKDEARQSEVQGICTQGINMFRAIVTYLKPVVPQLAADAEAFLNAGELQWDSVQTPLLGSEITKFKALMTRVEQKMIDAMIEDNKAALPEPVEEKAAVSGPLADDPLSAEISFDDFAKVDLRVVTIVKAEHVEGAAKLLQLTLDLGGETRNVFAGIKSAYDPADLEGKMTVMVANLAPRKMRFGVSEGMVLAAGPGGADLFVLNPDDGALPGMRVK</sequence>
<evidence type="ECO:0000256" key="20">
    <source>
        <dbReference type="PROSITE-ProRule" id="PRU00209"/>
    </source>
</evidence>
<evidence type="ECO:0000256" key="19">
    <source>
        <dbReference type="ARBA" id="ARBA00047364"/>
    </source>
</evidence>
<comment type="catalytic activity">
    <reaction evidence="19">
        <text>tRNA(Met) + L-methionine + ATP = L-methionyl-tRNA(Met) + AMP + diphosphate</text>
        <dbReference type="Rhea" id="RHEA:13481"/>
        <dbReference type="Rhea" id="RHEA-COMP:9667"/>
        <dbReference type="Rhea" id="RHEA-COMP:9698"/>
        <dbReference type="ChEBI" id="CHEBI:30616"/>
        <dbReference type="ChEBI" id="CHEBI:33019"/>
        <dbReference type="ChEBI" id="CHEBI:57844"/>
        <dbReference type="ChEBI" id="CHEBI:78442"/>
        <dbReference type="ChEBI" id="CHEBI:78530"/>
        <dbReference type="ChEBI" id="CHEBI:456215"/>
        <dbReference type="EC" id="6.1.1.10"/>
    </reaction>
</comment>
<evidence type="ECO:0000256" key="18">
    <source>
        <dbReference type="ARBA" id="ARBA00030904"/>
    </source>
</evidence>
<keyword evidence="16 21" id="KW-0648">Protein biosynthesis</keyword>
<evidence type="ECO:0000256" key="16">
    <source>
        <dbReference type="ARBA" id="ARBA00022917"/>
    </source>
</evidence>
<keyword evidence="9 20" id="KW-0820">tRNA-binding</keyword>
<evidence type="ECO:0000256" key="1">
    <source>
        <dbReference type="ARBA" id="ARBA00001947"/>
    </source>
</evidence>
<dbReference type="GO" id="GO:0046872">
    <property type="term" value="F:metal ion binding"/>
    <property type="evidence" value="ECO:0007669"/>
    <property type="project" value="UniProtKB-KW"/>
</dbReference>
<keyword evidence="12 21" id="KW-0547">Nucleotide-binding</keyword>
<evidence type="ECO:0000256" key="3">
    <source>
        <dbReference type="ARBA" id="ARBA00004496"/>
    </source>
</evidence>
<comment type="subcellular location">
    <subcellularLocation>
        <location evidence="3">Cytoplasm</location>
    </subcellularLocation>
</comment>
<evidence type="ECO:0000256" key="12">
    <source>
        <dbReference type="ARBA" id="ARBA00022741"/>
    </source>
</evidence>
<dbReference type="PANTHER" id="PTHR45765:SF1">
    <property type="entry name" value="METHIONINE--TRNA LIGASE, CYTOPLASMIC"/>
    <property type="match status" value="1"/>
</dbReference>
<comment type="similarity">
    <text evidence="4">Belongs to the class-I aminoacyl-tRNA synthetase family. MetG type 1 subfamily.</text>
</comment>
<dbReference type="Pfam" id="PF09334">
    <property type="entry name" value="tRNA-synt_1g"/>
    <property type="match status" value="1"/>
</dbReference>
<evidence type="ECO:0000313" key="23">
    <source>
        <dbReference type="EMBL" id="CAA6813677.1"/>
    </source>
</evidence>
<organism evidence="23">
    <name type="scientific">uncultured Thiotrichaceae bacterium</name>
    <dbReference type="NCBI Taxonomy" id="298394"/>
    <lineage>
        <taxon>Bacteria</taxon>
        <taxon>Pseudomonadati</taxon>
        <taxon>Pseudomonadota</taxon>
        <taxon>Gammaproteobacteria</taxon>
        <taxon>Thiotrichales</taxon>
        <taxon>Thiotrichaceae</taxon>
        <taxon>environmental samples</taxon>
    </lineage>
</organism>
<dbReference type="CDD" id="cd07957">
    <property type="entry name" value="Anticodon_Ia_Met"/>
    <property type="match status" value="1"/>
</dbReference>
<dbReference type="InterPro" id="IPR012340">
    <property type="entry name" value="NA-bd_OB-fold"/>
</dbReference>
<dbReference type="InterPro" id="IPR041872">
    <property type="entry name" value="Anticodon_Met"/>
</dbReference>
<dbReference type="InterPro" id="IPR023458">
    <property type="entry name" value="Met-tRNA_ligase_1"/>
</dbReference>
<comment type="cofactor">
    <cofactor evidence="1">
        <name>Zn(2+)</name>
        <dbReference type="ChEBI" id="CHEBI:29105"/>
    </cofactor>
</comment>
<dbReference type="GO" id="GO:0000049">
    <property type="term" value="F:tRNA binding"/>
    <property type="evidence" value="ECO:0007669"/>
    <property type="project" value="UniProtKB-UniRule"/>
</dbReference>
<dbReference type="InterPro" id="IPR014729">
    <property type="entry name" value="Rossmann-like_a/b/a_fold"/>
</dbReference>
<evidence type="ECO:0000256" key="7">
    <source>
        <dbReference type="ARBA" id="ARBA00018753"/>
    </source>
</evidence>
<dbReference type="Gene3D" id="2.40.50.140">
    <property type="entry name" value="Nucleic acid-binding proteins"/>
    <property type="match status" value="1"/>
</dbReference>
<dbReference type="InterPro" id="IPR015413">
    <property type="entry name" value="Methionyl/Leucyl_tRNA_Synth"/>
</dbReference>
<evidence type="ECO:0000256" key="11">
    <source>
        <dbReference type="ARBA" id="ARBA00022723"/>
    </source>
</evidence>
<dbReference type="AlphaFoldDB" id="A0A6S6TFL6"/>
<evidence type="ECO:0000256" key="2">
    <source>
        <dbReference type="ARBA" id="ARBA00003314"/>
    </source>
</evidence>
<comment type="function">
    <text evidence="2">Is required not only for elongation of protein synthesis but also for the initiation of all mRNA translation through initiator tRNA(fMet) aminoacylation.</text>
</comment>
<evidence type="ECO:0000256" key="4">
    <source>
        <dbReference type="ARBA" id="ARBA00008258"/>
    </source>
</evidence>
<protein>
    <recommendedName>
        <fullName evidence="7">Methionine--tRNA ligase</fullName>
        <ecNumber evidence="6">6.1.1.10</ecNumber>
    </recommendedName>
    <alternativeName>
        <fullName evidence="18">Methionyl-tRNA synthetase</fullName>
    </alternativeName>
</protein>
<keyword evidence="13" id="KW-0862">Zinc</keyword>
<dbReference type="FunFam" id="1.10.730.10:FF:000005">
    <property type="entry name" value="Methionine--tRNA ligase"/>
    <property type="match status" value="1"/>
</dbReference>
<keyword evidence="8" id="KW-0963">Cytoplasm</keyword>
<evidence type="ECO:0000256" key="14">
    <source>
        <dbReference type="ARBA" id="ARBA00022840"/>
    </source>
</evidence>
<dbReference type="GO" id="GO:0005524">
    <property type="term" value="F:ATP binding"/>
    <property type="evidence" value="ECO:0007669"/>
    <property type="project" value="UniProtKB-KW"/>
</dbReference>
<dbReference type="EMBL" id="CACVAV010000222">
    <property type="protein sequence ID" value="CAA6813677.1"/>
    <property type="molecule type" value="Genomic_DNA"/>
</dbReference>
<evidence type="ECO:0000256" key="5">
    <source>
        <dbReference type="ARBA" id="ARBA00011738"/>
    </source>
</evidence>
<evidence type="ECO:0000259" key="22">
    <source>
        <dbReference type="PROSITE" id="PS50886"/>
    </source>
</evidence>
<dbReference type="EC" id="6.1.1.10" evidence="6"/>
<dbReference type="SUPFAM" id="SSF47323">
    <property type="entry name" value="Anticodon-binding domain of a subclass of class I aminoacyl-tRNA synthetases"/>
    <property type="match status" value="1"/>
</dbReference>
<evidence type="ECO:0000256" key="17">
    <source>
        <dbReference type="ARBA" id="ARBA00023146"/>
    </source>
</evidence>
<dbReference type="InterPro" id="IPR009080">
    <property type="entry name" value="tRNAsynth_Ia_anticodon-bd"/>
</dbReference>
<dbReference type="PROSITE" id="PS50886">
    <property type="entry name" value="TRBD"/>
    <property type="match status" value="1"/>
</dbReference>
<keyword evidence="10 21" id="KW-0436">Ligase</keyword>
<dbReference type="NCBIfam" id="TIGR00399">
    <property type="entry name" value="metG_C_term"/>
    <property type="match status" value="1"/>
</dbReference>
<feature type="domain" description="TRNA-binding" evidence="22">
    <location>
        <begin position="248"/>
        <end position="349"/>
    </location>
</feature>
<dbReference type="SUPFAM" id="SSF50249">
    <property type="entry name" value="Nucleic acid-binding proteins"/>
    <property type="match status" value="1"/>
</dbReference>